<dbReference type="InterPro" id="IPR010718">
    <property type="entry name" value="DUF1294"/>
</dbReference>
<dbReference type="InterPro" id="IPR012156">
    <property type="entry name" value="Cold_shock_CspA"/>
</dbReference>
<keyword evidence="1" id="KW-0472">Membrane</keyword>
<keyword evidence="1" id="KW-1133">Transmembrane helix</keyword>
<reference evidence="2 3" key="1">
    <citation type="submission" date="2016-10" db="EMBL/GenBank/DDBJ databases">
        <title>Flavobacterium gilvum sp. nov., isolated from stream water.</title>
        <authorList>
            <person name="Shin S.-K."/>
            <person name="Cho Y.-J."/>
            <person name="Yi H."/>
        </authorList>
    </citation>
    <scope>NUCLEOTIDE SEQUENCE [LARGE SCALE GENOMIC DNA]</scope>
    <source>
        <strain evidence="2 3">EM1308</strain>
    </source>
</reference>
<sequence length="87" mass="10111">MKVLFNYFLIVNAVAFILIAYDKYLARAQKMRIPERTLLGSVFVGGTIGSGLAMLIFRHKTVKKSYLLKFWIIVIVQVLMGWFYFTK</sequence>
<evidence type="ECO:0000313" key="3">
    <source>
        <dbReference type="Proteomes" id="UP000175968"/>
    </source>
</evidence>
<evidence type="ECO:0000313" key="2">
    <source>
        <dbReference type="EMBL" id="AOW08765.1"/>
    </source>
</evidence>
<keyword evidence="3" id="KW-1185">Reference proteome</keyword>
<dbReference type="Pfam" id="PF06961">
    <property type="entry name" value="DUF1294"/>
    <property type="match status" value="1"/>
</dbReference>
<dbReference type="RefSeq" id="WP_035635660.1">
    <property type="nucleotide sequence ID" value="NZ_CP017479.1"/>
</dbReference>
<evidence type="ECO:0008006" key="4">
    <source>
        <dbReference type="Google" id="ProtNLM"/>
    </source>
</evidence>
<organism evidence="2 3">
    <name type="scientific">Flavobacterium gilvum</name>
    <dbReference type="NCBI Taxonomy" id="1492737"/>
    <lineage>
        <taxon>Bacteria</taxon>
        <taxon>Pseudomonadati</taxon>
        <taxon>Bacteroidota</taxon>
        <taxon>Flavobacteriia</taxon>
        <taxon>Flavobacteriales</taxon>
        <taxon>Flavobacteriaceae</taxon>
        <taxon>Flavobacterium</taxon>
    </lineage>
</organism>
<gene>
    <name evidence="2" type="ORF">EM308_04190</name>
</gene>
<name>A0AAC9I2H7_9FLAO</name>
<proteinExistence type="predicted"/>
<feature type="transmembrane region" description="Helical" evidence="1">
    <location>
        <begin position="66"/>
        <end position="85"/>
    </location>
</feature>
<feature type="transmembrane region" description="Helical" evidence="1">
    <location>
        <begin position="38"/>
        <end position="57"/>
    </location>
</feature>
<accession>A0AAC9I2H7</accession>
<dbReference type="EMBL" id="CP017479">
    <property type="protein sequence ID" value="AOW08765.1"/>
    <property type="molecule type" value="Genomic_DNA"/>
</dbReference>
<keyword evidence="1" id="KW-0812">Transmembrane</keyword>
<dbReference type="KEGG" id="fgl:EM308_04190"/>
<dbReference type="PIRSF" id="PIRSF002599">
    <property type="entry name" value="Cold_shock_A"/>
    <property type="match status" value="1"/>
</dbReference>
<dbReference type="GO" id="GO:0003676">
    <property type="term" value="F:nucleic acid binding"/>
    <property type="evidence" value="ECO:0007669"/>
    <property type="project" value="InterPro"/>
</dbReference>
<protein>
    <recommendedName>
        <fullName evidence="4">DUF1294 domain-containing protein</fullName>
    </recommendedName>
</protein>
<dbReference type="Proteomes" id="UP000175968">
    <property type="component" value="Chromosome"/>
</dbReference>
<dbReference type="AlphaFoldDB" id="A0AAC9I2H7"/>
<evidence type="ECO:0000256" key="1">
    <source>
        <dbReference type="SAM" id="Phobius"/>
    </source>
</evidence>
<feature type="transmembrane region" description="Helical" evidence="1">
    <location>
        <begin position="7"/>
        <end position="26"/>
    </location>
</feature>